<dbReference type="STRING" id="77097.SAMN04490369_102221"/>
<proteinExistence type="predicted"/>
<feature type="region of interest" description="Disordered" evidence="1">
    <location>
        <begin position="233"/>
        <end position="260"/>
    </location>
</feature>
<dbReference type="Proteomes" id="UP000199493">
    <property type="component" value="Unassembled WGS sequence"/>
</dbReference>
<dbReference type="RefSeq" id="WP_062372465.1">
    <property type="nucleotide sequence ID" value="NZ_BJOI01000082.1"/>
</dbReference>
<name>A0A1N6I6U5_9GAMM</name>
<dbReference type="Proteomes" id="UP000185024">
    <property type="component" value="Unassembled WGS sequence"/>
</dbReference>
<accession>A0A1N6I6U5</accession>
<sequence>MSIEVSHRAAKRRLALAGALGALLLGGCATTTPSATEHRPDEAWLERASDCCRGLDSLPLSPLAGHDERTLRFGPETPIHRFDTGPSPFHAMELPRGMGPLRLELISRVWRDDQGHLSLFAPLVLILDETGAIQRRFDWREFTYQPTRGLNDDRLYLSFGITPSARADRLVVLTSDAARAAESELLHPARAQARARHLAEPAVVDPVAPHLASGEVSLRVRPLGESDGLLAPLLGSGGAETVPTSPTQAEPPPEHEPVDSAPLDWRRMIRAALDSGDLELAMTLAEHAEREGESGTRRWLAERLERR</sequence>
<protein>
    <submittedName>
        <fullName evidence="3">Maltose operon protein</fullName>
    </submittedName>
</protein>
<reference evidence="2 5" key="1">
    <citation type="submission" date="2016-10" db="EMBL/GenBank/DDBJ databases">
        <authorList>
            <person name="de Groot N.N."/>
        </authorList>
    </citation>
    <scope>NUCLEOTIDE SEQUENCE [LARGE SCALE GENOMIC DNA]</scope>
    <source>
        <strain evidence="2 5">558</strain>
    </source>
</reference>
<feature type="region of interest" description="Disordered" evidence="1">
    <location>
        <begin position="287"/>
        <end position="307"/>
    </location>
</feature>
<dbReference type="Pfam" id="PF07148">
    <property type="entry name" value="MalM"/>
    <property type="match status" value="1"/>
</dbReference>
<evidence type="ECO:0000256" key="1">
    <source>
        <dbReference type="SAM" id="MobiDB-lite"/>
    </source>
</evidence>
<dbReference type="GO" id="GO:0042597">
    <property type="term" value="C:periplasmic space"/>
    <property type="evidence" value="ECO:0007669"/>
    <property type="project" value="InterPro"/>
</dbReference>
<accession>A0A1H8IYX1</accession>
<evidence type="ECO:0000313" key="5">
    <source>
        <dbReference type="Proteomes" id="UP000199493"/>
    </source>
</evidence>
<evidence type="ECO:0000313" key="4">
    <source>
        <dbReference type="Proteomes" id="UP000185024"/>
    </source>
</evidence>
<dbReference type="InterPro" id="IPR010794">
    <property type="entry name" value="MalM"/>
</dbReference>
<evidence type="ECO:0000313" key="2">
    <source>
        <dbReference type="EMBL" id="SEN73793.1"/>
    </source>
</evidence>
<evidence type="ECO:0000313" key="3">
    <source>
        <dbReference type="EMBL" id="SIN61218.1"/>
    </source>
</evidence>
<dbReference type="GeneID" id="97278261"/>
<dbReference type="EMBL" id="FSQX01000001">
    <property type="protein sequence ID" value="SIN61218.1"/>
    <property type="molecule type" value="Genomic_DNA"/>
</dbReference>
<reference evidence="3 4" key="2">
    <citation type="submission" date="2016-11" db="EMBL/GenBank/DDBJ databases">
        <authorList>
            <person name="Jaros S."/>
            <person name="Januszkiewicz K."/>
            <person name="Wedrychowicz H."/>
        </authorList>
    </citation>
    <scope>NUCLEOTIDE SEQUENCE [LARGE SCALE GENOMIC DNA]</scope>
    <source>
        <strain evidence="3 4">ACAM 239</strain>
    </source>
</reference>
<dbReference type="EMBL" id="FODB01000022">
    <property type="protein sequence ID" value="SEN73793.1"/>
    <property type="molecule type" value="Genomic_DNA"/>
</dbReference>
<organism evidence="3 4">
    <name type="scientific">Vreelandella aquamarina</name>
    <dbReference type="NCBI Taxonomy" id="77097"/>
    <lineage>
        <taxon>Bacteria</taxon>
        <taxon>Pseudomonadati</taxon>
        <taxon>Pseudomonadota</taxon>
        <taxon>Gammaproteobacteria</taxon>
        <taxon>Oceanospirillales</taxon>
        <taxon>Halomonadaceae</taxon>
        <taxon>Vreelandella</taxon>
    </lineage>
</organism>
<dbReference type="AlphaFoldDB" id="A0A1N6I6U5"/>
<gene>
    <name evidence="2" type="ORF">SAMN04490369_102221</name>
    <name evidence="3" type="ORF">SAMN05878438_0446</name>
</gene>
<dbReference type="GO" id="GO:0008643">
    <property type="term" value="P:carbohydrate transport"/>
    <property type="evidence" value="ECO:0007669"/>
    <property type="project" value="InterPro"/>
</dbReference>